<dbReference type="Proteomes" id="UP000176101">
    <property type="component" value="Unassembled WGS sequence"/>
</dbReference>
<proteinExistence type="predicted"/>
<name>A0A1E7KPE1_9ACTN</name>
<evidence type="ECO:0000313" key="2">
    <source>
        <dbReference type="Proteomes" id="UP000176101"/>
    </source>
</evidence>
<sequence>MTEAAGPTPGDHFYGWAVIVPPAPRLGGRQPLIRRLDSAAAPRGLAGLTVALLTHAFLAVVHAEGYLSCPYPTG</sequence>
<dbReference type="AlphaFoldDB" id="A0A1E7KPE1"/>
<comment type="caution">
    <text evidence="1">The sequence shown here is derived from an EMBL/GenBank/DDBJ whole genome shotgun (WGS) entry which is preliminary data.</text>
</comment>
<keyword evidence="2" id="KW-1185">Reference proteome</keyword>
<reference evidence="1 2" key="1">
    <citation type="journal article" date="2016" name="Front. Microbiol.">
        <title>Comparative Genomics Analysis of Streptomyces Species Reveals Their Adaptation to the Marine Environment and Their Diversity at the Genomic Level.</title>
        <authorList>
            <person name="Tian X."/>
            <person name="Zhang Z."/>
            <person name="Yang T."/>
            <person name="Chen M."/>
            <person name="Li J."/>
            <person name="Chen F."/>
            <person name="Yang J."/>
            <person name="Li W."/>
            <person name="Zhang B."/>
            <person name="Zhang Z."/>
            <person name="Wu J."/>
            <person name="Zhang C."/>
            <person name="Long L."/>
            <person name="Xiao J."/>
        </authorList>
    </citation>
    <scope>NUCLEOTIDE SEQUENCE [LARGE SCALE GENOMIC DNA]</scope>
    <source>
        <strain evidence="1 2">SCSIO 02100</strain>
    </source>
</reference>
<dbReference type="OrthoDB" id="4954307at2"/>
<gene>
    <name evidence="1" type="ORF">AN216_02060</name>
</gene>
<organism evidence="1 2">
    <name type="scientific">Streptomyces oceani</name>
    <dbReference type="NCBI Taxonomy" id="1075402"/>
    <lineage>
        <taxon>Bacteria</taxon>
        <taxon>Bacillati</taxon>
        <taxon>Actinomycetota</taxon>
        <taxon>Actinomycetes</taxon>
        <taxon>Kitasatosporales</taxon>
        <taxon>Streptomycetaceae</taxon>
        <taxon>Streptomyces</taxon>
    </lineage>
</organism>
<accession>A0A1E7KPE1</accession>
<dbReference type="EMBL" id="LJGU01000093">
    <property type="protein sequence ID" value="OEV05756.1"/>
    <property type="molecule type" value="Genomic_DNA"/>
</dbReference>
<protein>
    <submittedName>
        <fullName evidence="1">Uncharacterized protein</fullName>
    </submittedName>
</protein>
<evidence type="ECO:0000313" key="1">
    <source>
        <dbReference type="EMBL" id="OEV05756.1"/>
    </source>
</evidence>